<dbReference type="InterPro" id="IPR025157">
    <property type="entry name" value="Hemagglutinin_rpt"/>
</dbReference>
<dbReference type="InterPro" id="IPR006141">
    <property type="entry name" value="Intein_N"/>
</dbReference>
<dbReference type="NCBIfam" id="TIGR01901">
    <property type="entry name" value="adhes_NPXG"/>
    <property type="match status" value="1"/>
</dbReference>
<accession>A0A6S5RTK1</accession>
<evidence type="ECO:0000256" key="3">
    <source>
        <dbReference type="ARBA" id="ARBA00022913"/>
    </source>
</evidence>
<dbReference type="GO" id="GO:0003824">
    <property type="term" value="F:catalytic activity"/>
    <property type="evidence" value="ECO:0007669"/>
    <property type="project" value="UniProtKB-ARBA"/>
</dbReference>
<evidence type="ECO:0000259" key="7">
    <source>
        <dbReference type="SMART" id="SM00306"/>
    </source>
</evidence>
<dbReference type="InterPro" id="IPR036844">
    <property type="entry name" value="Hint_dom_sf"/>
</dbReference>
<gene>
    <name evidence="9" type="ORF">WP8S17C03_52070</name>
</gene>
<keyword evidence="3" id="KW-1266">Target cell cytoplasm</keyword>
<evidence type="ECO:0000259" key="8">
    <source>
        <dbReference type="SMART" id="SM00912"/>
    </source>
</evidence>
<evidence type="ECO:0000256" key="6">
    <source>
        <dbReference type="SAM" id="SignalP"/>
    </source>
</evidence>
<dbReference type="InterPro" id="IPR010069">
    <property type="entry name" value="CdiA_FHA1_rpt"/>
</dbReference>
<dbReference type="Gene3D" id="2.170.16.10">
    <property type="entry name" value="Hedgehog/Intein (Hint) domain"/>
    <property type="match status" value="1"/>
</dbReference>
<keyword evidence="6" id="KW-0732">Signal</keyword>
<protein>
    <submittedName>
        <fullName evidence="9">Uncharacterized protein</fullName>
    </submittedName>
</protein>
<feature type="domain" description="Hint" evidence="7">
    <location>
        <begin position="2312"/>
        <end position="2413"/>
    </location>
</feature>
<name>A0A6S5RTK1_9GAMM</name>
<dbReference type="InterPro" id="IPR011050">
    <property type="entry name" value="Pectin_lyase_fold/virulence"/>
</dbReference>
<evidence type="ECO:0000313" key="9">
    <source>
        <dbReference type="EMBL" id="BBT19158.1"/>
    </source>
</evidence>
<dbReference type="Pfam" id="PF04829">
    <property type="entry name" value="PT-VENN"/>
    <property type="match status" value="1"/>
</dbReference>
<dbReference type="Pfam" id="PF05594">
    <property type="entry name" value="Fil_haemagg"/>
    <property type="match status" value="9"/>
</dbReference>
<dbReference type="Pfam" id="PF07591">
    <property type="entry name" value="PT-HINT"/>
    <property type="match status" value="1"/>
</dbReference>
<feature type="chain" id="PRO_5027789219" evidence="6">
    <location>
        <begin position="29"/>
        <end position="2667"/>
    </location>
</feature>
<organism evidence="9 10">
    <name type="scientific">Metapseudomonas otitidis</name>
    <dbReference type="NCBI Taxonomy" id="319939"/>
    <lineage>
        <taxon>Bacteria</taxon>
        <taxon>Pseudomonadati</taxon>
        <taxon>Pseudomonadota</taxon>
        <taxon>Gammaproteobacteria</taxon>
        <taxon>Pseudomonadales</taxon>
        <taxon>Pseudomonadaceae</taxon>
        <taxon>Metapseudomonas</taxon>
    </lineage>
</organism>
<dbReference type="Gene3D" id="2.160.20.10">
    <property type="entry name" value="Single-stranded right-handed beta-helix, Pectin lyase-like"/>
    <property type="match status" value="1"/>
</dbReference>
<evidence type="ECO:0000256" key="2">
    <source>
        <dbReference type="ARBA" id="ARBA00022656"/>
    </source>
</evidence>
<dbReference type="CDD" id="cd00081">
    <property type="entry name" value="Hint"/>
    <property type="match status" value="1"/>
</dbReference>
<keyword evidence="4" id="KW-0843">Virulence</keyword>
<dbReference type="InterPro" id="IPR008638">
    <property type="entry name" value="FhaB/CdiA-like_TPS"/>
</dbReference>
<feature type="domain" description="Filamentous haemagglutinin FhaB/tRNA nuclease CdiA-like TPS" evidence="8">
    <location>
        <begin position="47"/>
        <end position="168"/>
    </location>
</feature>
<keyword evidence="2" id="KW-0800">Toxin</keyword>
<reference evidence="9 10" key="1">
    <citation type="submission" date="2019-12" db="EMBL/GenBank/DDBJ databases">
        <title>complete genome sequences of Pseudomonas otitidis str. WP8-S17-CRE-03 isolated from wastewater treatment plant effluent.</title>
        <authorList>
            <person name="Sekizuka T."/>
            <person name="Itokawa K."/>
            <person name="Yatsu K."/>
            <person name="Inamine Y."/>
            <person name="Kuroda M."/>
        </authorList>
    </citation>
    <scope>NUCLEOTIDE SEQUENCE [LARGE SCALE GENOMIC DNA]</scope>
    <source>
        <strain evidence="9 10">WP8-S17-CRE-03</strain>
    </source>
</reference>
<evidence type="ECO:0000256" key="5">
    <source>
        <dbReference type="ARBA" id="ARBA00024043"/>
    </source>
</evidence>
<dbReference type="EMBL" id="AP022213">
    <property type="protein sequence ID" value="BBT19158.1"/>
    <property type="molecule type" value="Genomic_DNA"/>
</dbReference>
<dbReference type="InterPro" id="IPR008619">
    <property type="entry name" value="Filamentous_hemagglutn_rpt"/>
</dbReference>
<dbReference type="InterPro" id="IPR003587">
    <property type="entry name" value="Hint_dom_N"/>
</dbReference>
<dbReference type="Pfam" id="PF13332">
    <property type="entry name" value="Fil_haemagg_2"/>
    <property type="match status" value="4"/>
</dbReference>
<dbReference type="SUPFAM" id="SSF51294">
    <property type="entry name" value="Hedgehog/intein (Hint) domain"/>
    <property type="match status" value="1"/>
</dbReference>
<proteinExistence type="inferred from homology"/>
<sequence>MDVRSPFFQNIATVLIGVMFLNPIVSTAADLAVDAAAGGNTSLGAAANGVPVVNIATPNGNGLSHNKFSDYNVGEQGLILNNATNKLQSTQLGGYILGNPNLNGRAAGVILNEVTGTNPSQLKGYTEVAGQGAHVIVANPHGITCDGCGFINTPRATLSTGAPVVENGALKRYDVDGGQIRIEGQGLNASNVDQFELITRSAQINAELHARQLAMVTGRNDVDAATLAATAKADDGTDKPQLAIDSSALGGMYAGAIRLVGTEQGVGVKLAGDMAASGGDIQIDANGKLTLARTAASGNLTANATDIELTRSTYASGNARLTTGTLDNQERLAAGGDLRLNATHIDNPGRLEAGVRSDGSANTDNPASVLDIQGGTLRNRGTVNAQGSLTTDLATLDNQSAELVATGSARIKASTLDNRQGGQLIGRQDLTLDGQTLDNRGGTVASNKALTVTARDRLDNSQDGLILSKADGLTLDTAVLDNQNGTVQADSGELKATASTLDNRNGKLLTGQGALTVDAQDLRNQQGRLIAQNGTLTARSDTLDNTAGRLQGDSLDLTTRTRLDNSQGHITATQGNLSLTHGELLNDNGQIQAKHRLTVNADSLRNHSGSLGADTIDLTLGGLLDNSGGLVEAAQTLSLDLNDARNANGKLRALGSSGESVFRLGGRFDNDNGLVEIGNAAFRLSSTQLSNQGGTLRHVGNQGFGLNLADAGQAGGRFLTNGTLSLDVADWTNSSLLQAQRIDLKVGRFTQTATGQLVSIDDITASGTDWTNDGLIETQGKLQLALSGRYQGNGSLKSQSDMTVSAASAELGSGAQLRSGGNGDFRLGGALTSAGQLSAAGDLLLNAGSVDNRGTLGAAKALRIESDSLRNERGLVFSGADMVLRTGSLTNLLGDIYSLGSLGVARDDAGSQLTRLENISGSLESSGDMSLRAAVLSNRKETFVEGRELTYGYISVVCYDCSGDHHNVDYVASERFKTIVASDSAAGRINSGGNLDIQGGAVSNLYSSLSATGNVAIVATSLDNTGAASGTIERTRRFNTGRVTDGTDERFRGNYIDPYNARPMPKEMPGALYAWNLVSDIETRTPTGSAAPAIIQAGGNVSIQATQPLTNDAVITGQAPQAGASRSLDSQVSDSSQPLVVRLNAQLAPDAQQQAINPVALPGFSLPQGQNGLFRVNTDPGHPYLIETNPVFASLSGFINSSYLLDRLGFKPDETQRRLGDGLYEQRLLREAVIARTGKRFLDGLASDEAQFKYLMDNALASKERLNLAPGIALSAEQVAALTHDIVWMEEQEVSGQKVLVPVLYLAQAKDRLAPSGALIQGRDVALISGTTLTNSGTLRASNNLQASALNVSNSGLMQAGERLSLLATDSIRNARGGLINGKDVSAIALTGDITNERTISQESRSGRNFSQLTSVVGKAAGFEAGNSLSLTAGKDIQNIGGSLKAGGNATLKAGNDLVIASAAEENGSMRQDKRHFWSTTSTTQHGSDVQVGGDLKASAGQDLAVIASTVKAGGDVSLEAERDITIAAAADEASSEYRYKRSGKKVNKEDSTVRQQAAVIKAGSDLDIKAGGNLLLSASKLKAGEEAYLYAGEQLALTAGQDSDYHLYDMKKKGAFGAKKSQRDEVTDVRNVGTTITTGGDLSLVSEGDQLYQRARLESGGNLTLDSGGAITFEAVKDLHQESHEKSKSSFVWNSMSGKGNTDETVLQSQLIAQGEIAIKAVEGLKIDVKQIDQKTVSETIDVMVSADPQLAWLKDAEKRGDIDWRRVKEVHDSFKYSHSGLGGGAQIIIAIIVTYLTAGAGSVIASTVSGAVEGGLAGTVVGGVAQGAFQAAAVQGTISTINNRGNLSAIAKDMTSKDAVKGYVVGGVTAGLVGNYSPGSMGFNWQSVGQVAKVTAVQAGVKTAVYGGSLKDNLKSAAVANAVAIAGAAGADVIGGLRLETGSFEKVALHATLGGLLSEAMGGDFRTGAIAAGANELMLKWIGEHVLPADLDKTSDAYREGREKLLVISQLVGALAAGMSDGNAEIAAAVAANATANNYLRHQDVQALVRELDGCEQAGTCEQIKAKYQKISAENTERLKNCRANGNCEQIEREVAEGRAAMDKVQDRYASAVLEKEFSNQQWRDGQDVKNILFDMASDKARDASARDAAKREEYLKSASPQELQAQLDAEARELYIKDTQKKLDELIANMDGQINQLTVEQLEIQKGNQEFAAKVHVIAELGQAVSEIVEPGIWDALGPAAKLAKLERLATVLKAAGASKLSTKAAETVIAIEELSAKLRKLEAGKITPSQQDLAKYSNQTTTGKLVKPCCFAAGTMVSTPDGDKAIETLKAGDIVWSKPEKGGKPFAAAVTATHVRTDQAIYRLRLNALGKDQTDTLLVTPGHPFYVPARKDFVPAISLKPGDELQSLGDGSSNDASIRVESIEMVQPQGVTYNLTVDIGHTFYVGSLKTWVHNTGPCLQCGAGGCVVHATEGLKDVAGTTTTGGQKIVQNKNYPKSWDKFDTDYNPAFDKRLTEFNGGNLDGPAYLRGGEGQLFLSDKNPELALKRWFEPRVKDMNESVRRLEGVRDLVSADQGLKKNLEVVKIHERGRDWILRDFDPDSIPLKTALKDPHVSGVYQEVMNSLKGSQDDLLRMVEKKIQRNPPSSNIHWSPSKQKILIIDML</sequence>
<dbReference type="InterPro" id="IPR006915">
    <property type="entry name" value="DUF637_hemagglutn_put"/>
</dbReference>
<dbReference type="SMART" id="SM00306">
    <property type="entry name" value="HintN"/>
    <property type="match status" value="1"/>
</dbReference>
<dbReference type="GO" id="GO:0016539">
    <property type="term" value="P:intein-mediated protein splicing"/>
    <property type="evidence" value="ECO:0007669"/>
    <property type="project" value="InterPro"/>
</dbReference>
<evidence type="ECO:0000313" key="10">
    <source>
        <dbReference type="Proteomes" id="UP000515591"/>
    </source>
</evidence>
<comment type="subcellular location">
    <subcellularLocation>
        <location evidence="1">Target cell</location>
        <location evidence="1">Target cell cytoplasm</location>
    </subcellularLocation>
</comment>
<dbReference type="Pfam" id="PF05860">
    <property type="entry name" value="TPS"/>
    <property type="match status" value="1"/>
</dbReference>
<evidence type="ECO:0000256" key="4">
    <source>
        <dbReference type="ARBA" id="ARBA00023026"/>
    </source>
</evidence>
<dbReference type="Proteomes" id="UP000515591">
    <property type="component" value="Chromosome"/>
</dbReference>
<dbReference type="Pfam" id="PF04830">
    <property type="entry name" value="DUF637"/>
    <property type="match status" value="1"/>
</dbReference>
<dbReference type="SUPFAM" id="SSF51126">
    <property type="entry name" value="Pectin lyase-like"/>
    <property type="match status" value="1"/>
</dbReference>
<comment type="similarity">
    <text evidence="5">In the N-terminal section; belongs to the CdiA toxin family.</text>
</comment>
<dbReference type="SMART" id="SM00912">
    <property type="entry name" value="Haemagg_act"/>
    <property type="match status" value="1"/>
</dbReference>
<dbReference type="PROSITE" id="PS50817">
    <property type="entry name" value="INTEIN_N_TER"/>
    <property type="match status" value="1"/>
</dbReference>
<dbReference type="InterPro" id="IPR006914">
    <property type="entry name" value="VENN_dom"/>
</dbReference>
<dbReference type="GO" id="GO:0090729">
    <property type="term" value="F:toxin activity"/>
    <property type="evidence" value="ECO:0007669"/>
    <property type="project" value="UniProtKB-KW"/>
</dbReference>
<dbReference type="RefSeq" id="WP_182851181.1">
    <property type="nucleotide sequence ID" value="NZ_AP022213.1"/>
</dbReference>
<dbReference type="NCBIfam" id="TIGR01731">
    <property type="entry name" value="fil_hemag_20aa"/>
    <property type="match status" value="14"/>
</dbReference>
<dbReference type="InterPro" id="IPR012334">
    <property type="entry name" value="Pectin_lyas_fold"/>
</dbReference>
<feature type="signal peptide" evidence="6">
    <location>
        <begin position="1"/>
        <end position="28"/>
    </location>
</feature>
<evidence type="ECO:0000256" key="1">
    <source>
        <dbReference type="ARBA" id="ARBA00004219"/>
    </source>
</evidence>